<comment type="caution">
    <text evidence="1">The sequence shown here is derived from an EMBL/GenBank/DDBJ whole genome shotgun (WGS) entry which is preliminary data.</text>
</comment>
<dbReference type="Proteomes" id="UP000318437">
    <property type="component" value="Unassembled WGS sequence"/>
</dbReference>
<reference evidence="1 2" key="1">
    <citation type="submission" date="2019-02" db="EMBL/GenBank/DDBJ databases">
        <title>Deep-cultivation of Planctomycetes and their phenomic and genomic characterization uncovers novel biology.</title>
        <authorList>
            <person name="Wiegand S."/>
            <person name="Jogler M."/>
            <person name="Boedeker C."/>
            <person name="Pinto D."/>
            <person name="Vollmers J."/>
            <person name="Rivas-Marin E."/>
            <person name="Kohn T."/>
            <person name="Peeters S.H."/>
            <person name="Heuer A."/>
            <person name="Rast P."/>
            <person name="Oberbeckmann S."/>
            <person name="Bunk B."/>
            <person name="Jeske O."/>
            <person name="Meyerdierks A."/>
            <person name="Storesund J.E."/>
            <person name="Kallscheuer N."/>
            <person name="Luecker S."/>
            <person name="Lage O.M."/>
            <person name="Pohl T."/>
            <person name="Merkel B.J."/>
            <person name="Hornburger P."/>
            <person name="Mueller R.-W."/>
            <person name="Bruemmer F."/>
            <person name="Labrenz M."/>
            <person name="Spormann A.M."/>
            <person name="Op Den Camp H."/>
            <person name="Overmann J."/>
            <person name="Amann R."/>
            <person name="Jetten M.S.M."/>
            <person name="Mascher T."/>
            <person name="Medema M.H."/>
            <person name="Devos D.P."/>
            <person name="Kaster A.-K."/>
            <person name="Ovreas L."/>
            <person name="Rohde M."/>
            <person name="Galperin M.Y."/>
            <person name="Jogler C."/>
        </authorList>
    </citation>
    <scope>NUCLEOTIDE SEQUENCE [LARGE SCALE GENOMIC DNA]</scope>
    <source>
        <strain evidence="1 2">Pla144</strain>
    </source>
</reference>
<dbReference type="EMBL" id="SJPS01000001">
    <property type="protein sequence ID" value="TWU29944.1"/>
    <property type="molecule type" value="Genomic_DNA"/>
</dbReference>
<gene>
    <name evidence="1" type="ORF">Pla144_07250</name>
</gene>
<evidence type="ECO:0000313" key="2">
    <source>
        <dbReference type="Proteomes" id="UP000318437"/>
    </source>
</evidence>
<dbReference type="AlphaFoldDB" id="A0A5C6D268"/>
<sequence>MRRRDSIHPATGAVVMLIAWITLTPCFGQSVVLESAQLGTTGRIGGTTITSSQFVGWRFETSVPVAVEQVGGHMLVIPDLQGDIFASLVRLSSIDTFPAGSPFNGVEVMATTTFRPNFPSDEFLTPLIATLIPGSYALVFGSGMFGATGGAALHNGPDQVDIPPTNSSSYIFWGVASPGQPPLWRTNLASNMRFVVTGQETAFTADFEGDGDVDGADRAIWQGAYGMNNLGDADGDGDSDGADFLAWQRQFTGSGAAMGSQLPHLRETPVSTVLPEPGAFTLFATFAIAFAARRCAKCSVLLSSQI</sequence>
<proteinExistence type="predicted"/>
<dbReference type="OrthoDB" id="273128at2"/>
<keyword evidence="2" id="KW-1185">Reference proteome</keyword>
<accession>A0A5C6D268</accession>
<evidence type="ECO:0008006" key="3">
    <source>
        <dbReference type="Google" id="ProtNLM"/>
    </source>
</evidence>
<name>A0A5C6D268_9BACT</name>
<protein>
    <recommendedName>
        <fullName evidence="3">PEP-CTERM protein-sorting domain-containing protein</fullName>
    </recommendedName>
</protein>
<evidence type="ECO:0000313" key="1">
    <source>
        <dbReference type="EMBL" id="TWU29944.1"/>
    </source>
</evidence>
<dbReference type="RefSeq" id="WP_146447893.1">
    <property type="nucleotide sequence ID" value="NZ_SJPS01000001.1"/>
</dbReference>
<organism evidence="1 2">
    <name type="scientific">Bythopirellula polymerisocia</name>
    <dbReference type="NCBI Taxonomy" id="2528003"/>
    <lineage>
        <taxon>Bacteria</taxon>
        <taxon>Pseudomonadati</taxon>
        <taxon>Planctomycetota</taxon>
        <taxon>Planctomycetia</taxon>
        <taxon>Pirellulales</taxon>
        <taxon>Lacipirellulaceae</taxon>
        <taxon>Bythopirellula</taxon>
    </lineage>
</organism>